<comment type="caution">
    <text evidence="3">The sequence shown here is derived from an EMBL/GenBank/DDBJ whole genome shotgun (WGS) entry which is preliminary data.</text>
</comment>
<sequence>MSFKPVISALLATAAWLSASPAAAVVAAPATPQVNVEMTAVEYNGLTSDTPAFISPSTTYTVATDYSTSSVTTNSTIRRVWEAPTETTAGLAYLYDVAETTTTVTDHMASYDHYSWGQQLNTPDVSGTKYVTFSATIESSAMTSVWLNVYTTGSYTPASSPFGASVPALPSFYFRMAGESSWTLLSAYGSTSAESSTFGTEASFGLKVLDGSTTHIQFAAVAGNGIALDALSVSMGQGYYNPFDQVRSVTTTTTETLVGAEVLAPVPEPETYALFAAGLLFVVMRLRNRNR</sequence>
<organism evidence="3 4">
    <name type="scientific">Pelomonas margarita</name>
    <dbReference type="NCBI Taxonomy" id="3299031"/>
    <lineage>
        <taxon>Bacteria</taxon>
        <taxon>Pseudomonadati</taxon>
        <taxon>Pseudomonadota</taxon>
        <taxon>Betaproteobacteria</taxon>
        <taxon>Burkholderiales</taxon>
        <taxon>Sphaerotilaceae</taxon>
        <taxon>Roseateles</taxon>
    </lineage>
</organism>
<evidence type="ECO:0000256" key="1">
    <source>
        <dbReference type="SAM" id="SignalP"/>
    </source>
</evidence>
<feature type="signal peptide" evidence="1">
    <location>
        <begin position="1"/>
        <end position="24"/>
    </location>
</feature>
<dbReference type="Proteomes" id="UP001606301">
    <property type="component" value="Unassembled WGS sequence"/>
</dbReference>
<dbReference type="RefSeq" id="WP_394396228.1">
    <property type="nucleotide sequence ID" value="NZ_JBIGHW010000002.1"/>
</dbReference>
<dbReference type="NCBIfam" id="TIGR02595">
    <property type="entry name" value="PEP_CTERM"/>
    <property type="match status" value="1"/>
</dbReference>
<evidence type="ECO:0000259" key="2">
    <source>
        <dbReference type="Pfam" id="PF07589"/>
    </source>
</evidence>
<dbReference type="EMBL" id="JBIGHW010000002">
    <property type="protein sequence ID" value="MFG6440226.1"/>
    <property type="molecule type" value="Genomic_DNA"/>
</dbReference>
<dbReference type="Pfam" id="PF07589">
    <property type="entry name" value="PEP-CTERM"/>
    <property type="match status" value="1"/>
</dbReference>
<keyword evidence="4" id="KW-1185">Reference proteome</keyword>
<dbReference type="InterPro" id="IPR013424">
    <property type="entry name" value="Ice-binding_C"/>
</dbReference>
<keyword evidence="1" id="KW-0732">Signal</keyword>
<proteinExistence type="predicted"/>
<evidence type="ECO:0000313" key="4">
    <source>
        <dbReference type="Proteomes" id="UP001606301"/>
    </source>
</evidence>
<feature type="chain" id="PRO_5046441504" evidence="1">
    <location>
        <begin position="25"/>
        <end position="291"/>
    </location>
</feature>
<protein>
    <submittedName>
        <fullName evidence="3">PEP-CTERM sorting domain-containing protein</fullName>
    </submittedName>
</protein>
<feature type="domain" description="Ice-binding protein C-terminal" evidence="2">
    <location>
        <begin position="265"/>
        <end position="287"/>
    </location>
</feature>
<name>A0ABW7FET6_9BURK</name>
<reference evidence="3 4" key="1">
    <citation type="submission" date="2024-08" db="EMBL/GenBank/DDBJ databases">
        <authorList>
            <person name="Lu H."/>
        </authorList>
    </citation>
    <scope>NUCLEOTIDE SEQUENCE [LARGE SCALE GENOMIC DNA]</scope>
    <source>
        <strain evidence="3 4">LKC17W</strain>
    </source>
</reference>
<evidence type="ECO:0000313" key="3">
    <source>
        <dbReference type="EMBL" id="MFG6440226.1"/>
    </source>
</evidence>
<accession>A0ABW7FET6</accession>
<gene>
    <name evidence="3" type="ORF">ACG0Z3_05965</name>
</gene>